<keyword evidence="14" id="KW-1185">Reference proteome</keyword>
<keyword evidence="6" id="KW-0175">Coiled coil</keyword>
<dbReference type="EMBL" id="KN275961">
    <property type="protein sequence ID" value="EEH48554.1"/>
    <property type="molecule type" value="Genomic_DNA"/>
</dbReference>
<dbReference type="OMA" id="WRMMAMS"/>
<dbReference type="KEGG" id="pbn:PADG_04633"/>
<dbReference type="GO" id="GO:0000981">
    <property type="term" value="F:DNA-binding transcription factor activity, RNA polymerase II-specific"/>
    <property type="evidence" value="ECO:0007669"/>
    <property type="project" value="TreeGrafter"/>
</dbReference>
<organism evidence="13 14">
    <name type="scientific">Paracoccidioides brasiliensis (strain Pb18)</name>
    <dbReference type="NCBI Taxonomy" id="502780"/>
    <lineage>
        <taxon>Eukaryota</taxon>
        <taxon>Fungi</taxon>
        <taxon>Dikarya</taxon>
        <taxon>Ascomycota</taxon>
        <taxon>Pezizomycotina</taxon>
        <taxon>Eurotiomycetes</taxon>
        <taxon>Eurotiomycetidae</taxon>
        <taxon>Onygenales</taxon>
        <taxon>Ajellomycetaceae</taxon>
        <taxon>Paracoccidioides</taxon>
    </lineage>
</organism>
<keyword evidence="5" id="KW-0805">Transcription regulation</keyword>
<feature type="compositionally biased region" description="Low complexity" evidence="11">
    <location>
        <begin position="734"/>
        <end position="752"/>
    </location>
</feature>
<comment type="subcellular location">
    <subcellularLocation>
        <location evidence="1">Nucleus</location>
    </subcellularLocation>
</comment>
<evidence type="ECO:0000256" key="11">
    <source>
        <dbReference type="SAM" id="MobiDB-lite"/>
    </source>
</evidence>
<dbReference type="RefSeq" id="XP_010760318.1">
    <property type="nucleotide sequence ID" value="XM_010762016.1"/>
</dbReference>
<dbReference type="GO" id="GO:0045944">
    <property type="term" value="P:positive regulation of transcription by RNA polymerase II"/>
    <property type="evidence" value="ECO:0007669"/>
    <property type="project" value="TreeGrafter"/>
</dbReference>
<dbReference type="PROSITE" id="PS00344">
    <property type="entry name" value="GATA_ZN_FINGER_1"/>
    <property type="match status" value="1"/>
</dbReference>
<dbReference type="Pfam" id="PF00320">
    <property type="entry name" value="GATA"/>
    <property type="match status" value="1"/>
</dbReference>
<dbReference type="InterPro" id="IPR000679">
    <property type="entry name" value="Znf_GATA"/>
</dbReference>
<feature type="compositionally biased region" description="Basic and acidic residues" evidence="11">
    <location>
        <begin position="934"/>
        <end position="945"/>
    </location>
</feature>
<keyword evidence="7" id="KW-0534">Nitrate assimilation</keyword>
<evidence type="ECO:0000256" key="7">
    <source>
        <dbReference type="ARBA" id="ARBA00023063"/>
    </source>
</evidence>
<dbReference type="PROSITE" id="PS50114">
    <property type="entry name" value="GATA_ZN_FINGER_2"/>
    <property type="match status" value="1"/>
</dbReference>
<evidence type="ECO:0000313" key="14">
    <source>
        <dbReference type="Proteomes" id="UP000001628"/>
    </source>
</evidence>
<feature type="domain" description="GATA-type" evidence="12">
    <location>
        <begin position="758"/>
        <end position="811"/>
    </location>
</feature>
<reference evidence="13 14" key="1">
    <citation type="journal article" date="2011" name="PLoS Genet.">
        <title>Comparative genomic analysis of human fungal pathogens causing paracoccidioidomycosis.</title>
        <authorList>
            <person name="Desjardins C.A."/>
            <person name="Champion M.D."/>
            <person name="Holder J.W."/>
            <person name="Muszewska A."/>
            <person name="Goldberg J."/>
            <person name="Bailao A.M."/>
            <person name="Brigido M.M."/>
            <person name="Ferreira M.E."/>
            <person name="Garcia A.M."/>
            <person name="Grynberg M."/>
            <person name="Gujja S."/>
            <person name="Heiman D.I."/>
            <person name="Henn M.R."/>
            <person name="Kodira C.D."/>
            <person name="Leon-Narvaez H."/>
            <person name="Longo L.V."/>
            <person name="Ma L.J."/>
            <person name="Malavazi I."/>
            <person name="Matsuo A.L."/>
            <person name="Morais F.V."/>
            <person name="Pereira M."/>
            <person name="Rodriguez-Brito S."/>
            <person name="Sakthikumar S."/>
            <person name="Salem-Izacc S.M."/>
            <person name="Sykes S.M."/>
            <person name="Teixeira M.M."/>
            <person name="Vallejo M.C."/>
            <person name="Walter M.E."/>
            <person name="Yandava C."/>
            <person name="Young S."/>
            <person name="Zeng Q."/>
            <person name="Zucker J."/>
            <person name="Felipe M.S."/>
            <person name="Goldman G.H."/>
            <person name="Haas B.J."/>
            <person name="McEwen J.G."/>
            <person name="Nino-Vega G."/>
            <person name="Puccia R."/>
            <person name="San-Blas G."/>
            <person name="Soares C.M."/>
            <person name="Birren B.W."/>
            <person name="Cuomo C.A."/>
        </authorList>
    </citation>
    <scope>NUCLEOTIDE SEQUENCE [LARGE SCALE GENOMIC DNA]</scope>
    <source>
        <strain evidence="13 14">Pb18</strain>
    </source>
</reference>
<evidence type="ECO:0000256" key="10">
    <source>
        <dbReference type="PROSITE-ProRule" id="PRU00094"/>
    </source>
</evidence>
<keyword evidence="3 10" id="KW-0863">Zinc-finger</keyword>
<dbReference type="PRINTS" id="PR00619">
    <property type="entry name" value="GATAZNFINGER"/>
</dbReference>
<evidence type="ECO:0000313" key="13">
    <source>
        <dbReference type="EMBL" id="EEH48554.1"/>
    </source>
</evidence>
<dbReference type="PANTHER" id="PTHR10071">
    <property type="entry name" value="TRANSCRIPTION FACTOR GATA FAMILY MEMBER"/>
    <property type="match status" value="1"/>
</dbReference>
<evidence type="ECO:0000256" key="2">
    <source>
        <dbReference type="ARBA" id="ARBA00022723"/>
    </source>
</evidence>
<keyword evidence="9" id="KW-0539">Nucleus</keyword>
<keyword evidence="2" id="KW-0479">Metal-binding</keyword>
<name>C1GCB1_PARBD</name>
<dbReference type="GO" id="GO:0000978">
    <property type="term" value="F:RNA polymerase II cis-regulatory region sequence-specific DNA binding"/>
    <property type="evidence" value="ECO:0007669"/>
    <property type="project" value="TreeGrafter"/>
</dbReference>
<dbReference type="eggNOG" id="KOG1601">
    <property type="taxonomic scope" value="Eukaryota"/>
</dbReference>
<feature type="compositionally biased region" description="Polar residues" evidence="11">
    <location>
        <begin position="228"/>
        <end position="245"/>
    </location>
</feature>
<keyword evidence="8" id="KW-0804">Transcription</keyword>
<evidence type="ECO:0000256" key="8">
    <source>
        <dbReference type="ARBA" id="ARBA00023163"/>
    </source>
</evidence>
<dbReference type="HOGENOM" id="CLU_009509_0_0_1"/>
<dbReference type="InterPro" id="IPR013088">
    <property type="entry name" value="Znf_NHR/GATA"/>
</dbReference>
<dbReference type="Pfam" id="PF08550">
    <property type="entry name" value="GATA_AreA"/>
    <property type="match status" value="1"/>
</dbReference>
<dbReference type="FunFam" id="3.30.50.10:FF:000007">
    <property type="entry name" value="Nitrogen regulatory AreA, N-terminal"/>
    <property type="match status" value="1"/>
</dbReference>
<dbReference type="AlphaFoldDB" id="C1GCB1"/>
<sequence>MSTSSTNNPYRKRGGHAAAYLAAYLSRPNNPSPTASNTPNITSVPTSNAATTGASAASCLDLRPNITSSPSVSSLTTTSPSTSLSTLETLAKTPAQLQGNLSFDQSSPPLFGAGDFSPSQLYQPRNTPQLTNLWEASFSNDTTLEPSLHDRIVGGNLLRESVFPDWRDGASHSGLDNTDEMQKQDPLATQIWKLYSRTKSQLPNQERMENLTWRMMAMSLRKKREQQQNKMSKQPGASNNSKAPENDCQISTAAAAAAAGGPSGIARLRQWVDDYGVAAESDPMNLDDFIVPSSVYSPSGLSTSPPAEAASSSHAEASAIPIKSRNDQHLRPPGNFIPASFPHPPQHCRQNDEFGYVQRRVRKTSVDERNTRKRPAESSPQVPPVVNLTIPNESDFDTGMADYSLDHPHSAYPLGNHTSSTVPSNLETFHIGDDPILTSAGPFQQSYPFSPSESPLVTGGPFQSVYSHTPMGSSLNSAEFYSPPPSGYQSVASTPQAGFDNDQIMCFEHSTVDQRTHQSTGNFCGPSNIAGSSQSRFFYRAANETPFNAISGIGGGSIPSPGFSIPQQRVGPTHFSSGPLSRPLNLPNNEQHMFSFGADSDNEEEDGNPFPDRSMTMQMDCNPIDDSSIDLNNPAVQWESHFPECFNSAANNFQGHHRRHITIGGAEMADVSRDWDRGSLDRTHGSATSVSEIRNRDQDPRRQKIPRTISTPNTTQLLHQSMNHQPHTTPNSPPRSGFSSASPSRPSSPGGAKQTEQSGAPTTCTNCFTQTTPLWRRNPEGQPLCNACGLFLKLHGVVRPLSLKTDVIKKRNRGSCNNLPIGVSAGRSAKKVSRKNFIQQSTSITSMSSKVQGASDPLSSASGLSSASAPGNTSQVFSGFTKSGVVPIAAAPPKPALTSLAGSLAQVRAPVQVVTKRTRRFEKAPSGPQGSQEAEMRDVVNDDNKSSTPLNRSKPFTPVTTLPPAAENPAHHSLAAGSRQGGSQEWEWLTMSL</sequence>
<gene>
    <name evidence="13" type="ORF">PADG_04633</name>
</gene>
<evidence type="ECO:0000259" key="12">
    <source>
        <dbReference type="PROSITE" id="PS50114"/>
    </source>
</evidence>
<evidence type="ECO:0000256" key="4">
    <source>
        <dbReference type="ARBA" id="ARBA00022833"/>
    </source>
</evidence>
<feature type="region of interest" description="Disordered" evidence="11">
    <location>
        <begin position="220"/>
        <end position="245"/>
    </location>
</feature>
<evidence type="ECO:0000256" key="9">
    <source>
        <dbReference type="ARBA" id="ARBA00023242"/>
    </source>
</evidence>
<dbReference type="STRING" id="502780.C1GCB1"/>
<feature type="region of interest" description="Disordered" evidence="11">
    <location>
        <begin position="297"/>
        <end position="387"/>
    </location>
</feature>
<dbReference type="GeneID" id="22583712"/>
<feature type="region of interest" description="Disordered" evidence="11">
    <location>
        <begin position="677"/>
        <end position="765"/>
    </location>
</feature>
<feature type="compositionally biased region" description="Low complexity" evidence="11">
    <location>
        <begin position="843"/>
        <end position="871"/>
    </location>
</feature>
<dbReference type="GO" id="GO:0008270">
    <property type="term" value="F:zinc ion binding"/>
    <property type="evidence" value="ECO:0007669"/>
    <property type="project" value="UniProtKB-KW"/>
</dbReference>
<dbReference type="VEuPathDB" id="FungiDB:PADG_04633"/>
<feature type="region of interest" description="Disordered" evidence="11">
    <location>
        <begin position="28"/>
        <end position="49"/>
    </location>
</feature>
<feature type="compositionally biased region" description="Basic and acidic residues" evidence="11">
    <location>
        <begin position="693"/>
        <end position="702"/>
    </location>
</feature>
<evidence type="ECO:0000256" key="5">
    <source>
        <dbReference type="ARBA" id="ARBA00023015"/>
    </source>
</evidence>
<accession>C1GCB1</accession>
<dbReference type="Gene3D" id="3.30.50.10">
    <property type="entry name" value="Erythroid Transcription Factor GATA-1, subunit A"/>
    <property type="match status" value="1"/>
</dbReference>
<proteinExistence type="predicted"/>
<evidence type="ECO:0000256" key="3">
    <source>
        <dbReference type="ARBA" id="ARBA00022771"/>
    </source>
</evidence>
<evidence type="ECO:0000256" key="6">
    <source>
        <dbReference type="ARBA" id="ARBA00023054"/>
    </source>
</evidence>
<dbReference type="CDD" id="cd00202">
    <property type="entry name" value="ZnF_GATA"/>
    <property type="match status" value="1"/>
</dbReference>
<dbReference type="PANTHER" id="PTHR10071:SF281">
    <property type="entry name" value="BOX A-BINDING FACTOR-RELATED"/>
    <property type="match status" value="1"/>
</dbReference>
<keyword evidence="4" id="KW-0862">Zinc</keyword>
<feature type="region of interest" description="Disordered" evidence="11">
    <location>
        <begin position="918"/>
        <end position="993"/>
    </location>
</feature>
<dbReference type="SMART" id="SM00401">
    <property type="entry name" value="ZnF_GATA"/>
    <property type="match status" value="1"/>
</dbReference>
<dbReference type="GO" id="GO:0042128">
    <property type="term" value="P:nitrate assimilation"/>
    <property type="evidence" value="ECO:0007669"/>
    <property type="project" value="UniProtKB-KW"/>
</dbReference>
<dbReference type="InterPro" id="IPR039355">
    <property type="entry name" value="Transcription_factor_GATA"/>
</dbReference>
<dbReference type="InterPro" id="IPR013860">
    <property type="entry name" value="AreA_GATA"/>
</dbReference>
<dbReference type="GO" id="GO:0000122">
    <property type="term" value="P:negative regulation of transcription by RNA polymerase II"/>
    <property type="evidence" value="ECO:0007669"/>
    <property type="project" value="TreeGrafter"/>
</dbReference>
<dbReference type="GO" id="GO:0005634">
    <property type="term" value="C:nucleus"/>
    <property type="evidence" value="ECO:0007669"/>
    <property type="project" value="UniProtKB-SubCell"/>
</dbReference>
<evidence type="ECO:0000256" key="1">
    <source>
        <dbReference type="ARBA" id="ARBA00004123"/>
    </source>
</evidence>
<feature type="region of interest" description="Disordered" evidence="11">
    <location>
        <begin position="843"/>
        <end position="872"/>
    </location>
</feature>
<feature type="compositionally biased region" description="Polar residues" evidence="11">
    <location>
        <begin position="708"/>
        <end position="730"/>
    </location>
</feature>
<dbReference type="InParanoid" id="C1GCB1"/>
<dbReference type="Proteomes" id="UP000001628">
    <property type="component" value="Unassembled WGS sequence"/>
</dbReference>
<dbReference type="OrthoDB" id="515401at2759"/>
<dbReference type="SUPFAM" id="SSF57716">
    <property type="entry name" value="Glucocorticoid receptor-like (DNA-binding domain)"/>
    <property type="match status" value="1"/>
</dbReference>
<feature type="compositionally biased region" description="Low complexity" evidence="11">
    <location>
        <begin position="302"/>
        <end position="319"/>
    </location>
</feature>
<feature type="compositionally biased region" description="Basic and acidic residues" evidence="11">
    <location>
        <begin position="364"/>
        <end position="376"/>
    </location>
</feature>
<protein>
    <recommendedName>
        <fullName evidence="12">GATA-type domain-containing protein</fullName>
    </recommendedName>
</protein>